<dbReference type="SUPFAM" id="SSF46955">
    <property type="entry name" value="Putative DNA-binding domain"/>
    <property type="match status" value="1"/>
</dbReference>
<feature type="domain" description="Helix-turn-helix" evidence="1">
    <location>
        <begin position="87"/>
        <end position="140"/>
    </location>
</feature>
<dbReference type="RefSeq" id="WP_182704307.1">
    <property type="nucleotide sequence ID" value="NZ_JACJII010000001.1"/>
</dbReference>
<reference evidence="2 3" key="1">
    <citation type="submission" date="2020-08" db="EMBL/GenBank/DDBJ databases">
        <title>Sequencing the genomes of 1000 actinobacteria strains.</title>
        <authorList>
            <person name="Klenk H.-P."/>
        </authorList>
    </citation>
    <scope>NUCLEOTIDE SEQUENCE [LARGE SCALE GENOMIC DNA]</scope>
    <source>
        <strain evidence="2 3">DSM 45823</strain>
    </source>
</reference>
<name>A0A7W3MUL4_9ACTN</name>
<evidence type="ECO:0000313" key="3">
    <source>
        <dbReference type="Proteomes" id="UP000539313"/>
    </source>
</evidence>
<accession>A0A7W3MUL4</accession>
<keyword evidence="3" id="KW-1185">Reference proteome</keyword>
<dbReference type="AlphaFoldDB" id="A0A7W3MUL4"/>
<evidence type="ECO:0000313" key="2">
    <source>
        <dbReference type="EMBL" id="MBA9002196.1"/>
    </source>
</evidence>
<evidence type="ECO:0000259" key="1">
    <source>
        <dbReference type="Pfam" id="PF12728"/>
    </source>
</evidence>
<proteinExistence type="predicted"/>
<protein>
    <submittedName>
        <fullName evidence="2">Excisionase family DNA binding protein</fullName>
    </submittedName>
</protein>
<dbReference type="Pfam" id="PF12728">
    <property type="entry name" value="HTH_17"/>
    <property type="match status" value="1"/>
</dbReference>
<dbReference type="Gene3D" id="1.10.10.10">
    <property type="entry name" value="Winged helix-like DNA-binding domain superfamily/Winged helix DNA-binding domain"/>
    <property type="match status" value="1"/>
</dbReference>
<dbReference type="GO" id="GO:0003677">
    <property type="term" value="F:DNA binding"/>
    <property type="evidence" value="ECO:0007669"/>
    <property type="project" value="InterPro"/>
</dbReference>
<dbReference type="InterPro" id="IPR041657">
    <property type="entry name" value="HTH_17"/>
</dbReference>
<dbReference type="Proteomes" id="UP000539313">
    <property type="component" value="Unassembled WGS sequence"/>
</dbReference>
<comment type="caution">
    <text evidence="2">The sequence shown here is derived from an EMBL/GenBank/DDBJ whole genome shotgun (WGS) entry which is preliminary data.</text>
</comment>
<dbReference type="InterPro" id="IPR036388">
    <property type="entry name" value="WH-like_DNA-bd_sf"/>
</dbReference>
<dbReference type="InterPro" id="IPR010093">
    <property type="entry name" value="SinI_DNA-bd"/>
</dbReference>
<dbReference type="InterPro" id="IPR009061">
    <property type="entry name" value="DNA-bd_dom_put_sf"/>
</dbReference>
<gene>
    <name evidence="2" type="ORF">HNR21_001078</name>
</gene>
<dbReference type="EMBL" id="JACJII010000001">
    <property type="protein sequence ID" value="MBA9002196.1"/>
    <property type="molecule type" value="Genomic_DNA"/>
</dbReference>
<organism evidence="2 3">
    <name type="scientific">Thermomonospora cellulosilytica</name>
    <dbReference type="NCBI Taxonomy" id="1411118"/>
    <lineage>
        <taxon>Bacteria</taxon>
        <taxon>Bacillati</taxon>
        <taxon>Actinomycetota</taxon>
        <taxon>Actinomycetes</taxon>
        <taxon>Streptosporangiales</taxon>
        <taxon>Thermomonosporaceae</taxon>
        <taxon>Thermomonospora</taxon>
    </lineage>
</organism>
<dbReference type="NCBIfam" id="TIGR01764">
    <property type="entry name" value="excise"/>
    <property type="match status" value="1"/>
</dbReference>
<sequence>MSEAALTASDARTFLPDDDPEEQAVLIDFVKELRARGREAPGQTAVLIGPDLTRFPLPTPLYEALLQAAEALSQGLAVTVAPQHMTLSTYQAAEILGVSRPTLVKLLEDGEIPYDKVSDRPGAHRRVKLSDVLAYQERRRRVRRRLLRELTQEAVEAGSYGEPAPGE</sequence>